<dbReference type="GO" id="GO:0008253">
    <property type="term" value="F:5'-nucleotidase activity"/>
    <property type="evidence" value="ECO:0007669"/>
    <property type="project" value="InterPro"/>
</dbReference>
<dbReference type="InterPro" id="IPR052419">
    <property type="entry name" value="5_3-deoxyribonucleotidase-like"/>
</dbReference>
<dbReference type="Proteomes" id="UP000007264">
    <property type="component" value="Unassembled WGS sequence"/>
</dbReference>
<dbReference type="KEGG" id="csl:COCSUDRAFT_54397"/>
<dbReference type="Pfam" id="PF06941">
    <property type="entry name" value="NT5C"/>
    <property type="match status" value="1"/>
</dbReference>
<keyword evidence="2" id="KW-1185">Reference proteome</keyword>
<dbReference type="PANTHER" id="PTHR35134:SF2">
    <property type="entry name" value="NUCLEOTIDASE YQFW-RELATED"/>
    <property type="match status" value="1"/>
</dbReference>
<name>I0YNY8_COCSC</name>
<dbReference type="Gene3D" id="3.40.50.1000">
    <property type="entry name" value="HAD superfamily/HAD-like"/>
    <property type="match status" value="1"/>
</dbReference>
<evidence type="ECO:0000313" key="1">
    <source>
        <dbReference type="EMBL" id="EIE20107.1"/>
    </source>
</evidence>
<organism evidence="1 2">
    <name type="scientific">Coccomyxa subellipsoidea (strain C-169)</name>
    <name type="common">Green microalga</name>
    <dbReference type="NCBI Taxonomy" id="574566"/>
    <lineage>
        <taxon>Eukaryota</taxon>
        <taxon>Viridiplantae</taxon>
        <taxon>Chlorophyta</taxon>
        <taxon>core chlorophytes</taxon>
        <taxon>Trebouxiophyceae</taxon>
        <taxon>Trebouxiophyceae incertae sedis</taxon>
        <taxon>Coccomyxaceae</taxon>
        <taxon>Coccomyxa</taxon>
        <taxon>Coccomyxa subellipsoidea</taxon>
    </lineage>
</organism>
<dbReference type="eggNOG" id="ENOG502QUSF">
    <property type="taxonomic scope" value="Eukaryota"/>
</dbReference>
<dbReference type="InterPro" id="IPR036412">
    <property type="entry name" value="HAD-like_sf"/>
</dbReference>
<dbReference type="SUPFAM" id="SSF56784">
    <property type="entry name" value="HAD-like"/>
    <property type="match status" value="1"/>
</dbReference>
<dbReference type="InterPro" id="IPR023214">
    <property type="entry name" value="HAD_sf"/>
</dbReference>
<dbReference type="STRING" id="574566.I0YNY8"/>
<sequence>MGVVSKSIAFLGRFLHSLNKFCHEEYGLEYDIPDYSVYEFAKIWNCSTDESNHIVHDFFKSRHFAAGILPIPGALHSLQRLGKSCELVVVTSRQHCIQQPTLEWVDKHFPGIFSEVHFGNHWALEGKSKAKSEICREIGATVLIDDNPRYAVECATAGIDVLLYDWNSSYPWSKTSDGPTHDRIRRVRDWIEVEEALAVLALEPSA</sequence>
<dbReference type="OrthoDB" id="10248475at2759"/>
<dbReference type="GO" id="GO:0009264">
    <property type="term" value="P:deoxyribonucleotide catabolic process"/>
    <property type="evidence" value="ECO:0007669"/>
    <property type="project" value="InterPro"/>
</dbReference>
<dbReference type="PANTHER" id="PTHR35134">
    <property type="entry name" value="NUCLEOTIDASE YQFW-RELATED"/>
    <property type="match status" value="1"/>
</dbReference>
<accession>I0YNY8</accession>
<evidence type="ECO:0000313" key="2">
    <source>
        <dbReference type="Proteomes" id="UP000007264"/>
    </source>
</evidence>
<dbReference type="EMBL" id="AGSI01000016">
    <property type="protein sequence ID" value="EIE20107.1"/>
    <property type="molecule type" value="Genomic_DNA"/>
</dbReference>
<dbReference type="AlphaFoldDB" id="I0YNY8"/>
<dbReference type="InterPro" id="IPR010708">
    <property type="entry name" value="5'(3')-deoxyribonucleotidase"/>
</dbReference>
<dbReference type="RefSeq" id="XP_005644651.1">
    <property type="nucleotide sequence ID" value="XM_005644594.1"/>
</dbReference>
<protein>
    <recommendedName>
        <fullName evidence="3">HAD-like protein</fullName>
    </recommendedName>
</protein>
<reference evidence="1 2" key="1">
    <citation type="journal article" date="2012" name="Genome Biol.">
        <title>The genome of the polar eukaryotic microalga coccomyxa subellipsoidea reveals traits of cold adaptation.</title>
        <authorList>
            <person name="Blanc G."/>
            <person name="Agarkova I."/>
            <person name="Grimwood J."/>
            <person name="Kuo A."/>
            <person name="Brueggeman A."/>
            <person name="Dunigan D."/>
            <person name="Gurnon J."/>
            <person name="Ladunga I."/>
            <person name="Lindquist E."/>
            <person name="Lucas S."/>
            <person name="Pangilinan J."/>
            <person name="Proschold T."/>
            <person name="Salamov A."/>
            <person name="Schmutz J."/>
            <person name="Weeks D."/>
            <person name="Yamada T."/>
            <person name="Claverie J.M."/>
            <person name="Grigoriev I."/>
            <person name="Van Etten J."/>
            <person name="Lomsadze A."/>
            <person name="Borodovsky M."/>
        </authorList>
    </citation>
    <scope>NUCLEOTIDE SEQUENCE [LARGE SCALE GENOMIC DNA]</scope>
    <source>
        <strain evidence="1 2">C-169</strain>
    </source>
</reference>
<comment type="caution">
    <text evidence="1">The sequence shown here is derived from an EMBL/GenBank/DDBJ whole genome shotgun (WGS) entry which is preliminary data.</text>
</comment>
<dbReference type="GeneID" id="17038083"/>
<proteinExistence type="predicted"/>
<gene>
    <name evidence="1" type="ORF">COCSUDRAFT_54397</name>
</gene>
<evidence type="ECO:0008006" key="3">
    <source>
        <dbReference type="Google" id="ProtNLM"/>
    </source>
</evidence>